<protein>
    <submittedName>
        <fullName evidence="2">Uncharacterized protein</fullName>
    </submittedName>
</protein>
<reference evidence="2" key="1">
    <citation type="journal article" date="2019" name="Beilstein J. Org. Chem.">
        <title>Nanangenines: drimane sesquiterpenoids as the dominant metabolite cohort of a novel Australian fungus, Aspergillus nanangensis.</title>
        <authorList>
            <person name="Lacey H.J."/>
            <person name="Gilchrist C.L.M."/>
            <person name="Crombie A."/>
            <person name="Kalaitzis J.A."/>
            <person name="Vuong D."/>
            <person name="Rutledge P.J."/>
            <person name="Turner P."/>
            <person name="Pitt J.I."/>
            <person name="Lacey E."/>
            <person name="Chooi Y.H."/>
            <person name="Piggott A.M."/>
        </authorList>
    </citation>
    <scope>NUCLEOTIDE SEQUENCE</scope>
    <source>
        <strain evidence="2">MST-FP2251</strain>
    </source>
</reference>
<keyword evidence="1" id="KW-1133">Transmembrane helix</keyword>
<proteinExistence type="predicted"/>
<evidence type="ECO:0000256" key="1">
    <source>
        <dbReference type="SAM" id="Phobius"/>
    </source>
</evidence>
<keyword evidence="1" id="KW-0472">Membrane</keyword>
<evidence type="ECO:0000313" key="2">
    <source>
        <dbReference type="EMBL" id="KAF9892885.1"/>
    </source>
</evidence>
<comment type="caution">
    <text evidence="2">The sequence shown here is derived from an EMBL/GenBank/DDBJ whole genome shotgun (WGS) entry which is preliminary data.</text>
</comment>
<organism evidence="2 3">
    <name type="scientific">Aspergillus nanangensis</name>
    <dbReference type="NCBI Taxonomy" id="2582783"/>
    <lineage>
        <taxon>Eukaryota</taxon>
        <taxon>Fungi</taxon>
        <taxon>Dikarya</taxon>
        <taxon>Ascomycota</taxon>
        <taxon>Pezizomycotina</taxon>
        <taxon>Eurotiomycetes</taxon>
        <taxon>Eurotiomycetidae</taxon>
        <taxon>Eurotiales</taxon>
        <taxon>Aspergillaceae</taxon>
        <taxon>Aspergillus</taxon>
        <taxon>Aspergillus subgen. Circumdati</taxon>
    </lineage>
</organism>
<keyword evidence="3" id="KW-1185">Reference proteome</keyword>
<reference evidence="2" key="2">
    <citation type="submission" date="2020-02" db="EMBL/GenBank/DDBJ databases">
        <authorList>
            <person name="Gilchrist C.L.M."/>
            <person name="Chooi Y.-H."/>
        </authorList>
    </citation>
    <scope>NUCLEOTIDE SEQUENCE</scope>
    <source>
        <strain evidence="2">MST-FP2251</strain>
    </source>
</reference>
<name>A0AAD4GXM5_ASPNN</name>
<dbReference type="EMBL" id="VCAU01000010">
    <property type="protein sequence ID" value="KAF9892885.1"/>
    <property type="molecule type" value="Genomic_DNA"/>
</dbReference>
<feature type="transmembrane region" description="Helical" evidence="1">
    <location>
        <begin position="158"/>
        <end position="175"/>
    </location>
</feature>
<keyword evidence="1" id="KW-0812">Transmembrane</keyword>
<feature type="transmembrane region" description="Helical" evidence="1">
    <location>
        <begin position="121"/>
        <end position="138"/>
    </location>
</feature>
<dbReference type="Proteomes" id="UP001194746">
    <property type="component" value="Unassembled WGS sequence"/>
</dbReference>
<dbReference type="AlphaFoldDB" id="A0AAD4GXM5"/>
<gene>
    <name evidence="2" type="ORF">FE257_000474</name>
</gene>
<evidence type="ECO:0000313" key="3">
    <source>
        <dbReference type="Proteomes" id="UP001194746"/>
    </source>
</evidence>
<sequence>MKHFYFPLYADLRFGMIAFVRPSAFRAIPQQCCRGSTSPGLYYNNPTWRFFTSSAPRTKVASKAKRQPKIAQPPAQAKSYPPLEDSLKFAGRRPEGFGKLERKVAKEGQVLLFKAPSHRSYVLGAYGITAFCFAYSVYNSNAVFRDPVVPLPMWQQGLFGGICVMMSVMGTVFLVKTGRLIRTVNAVNVNNQTVLRFTVRSIVPFKKPYEFDAMPRQIAFSRRLVVTSDSVFSRTQSPGSDPSQTIEAPKVSIYRAPLTKMSVLLYRLFRSVRQLFTQEDFILLEIEGQNGVFRMDSGGYVSEDFLAVGNPVSIRR</sequence>
<accession>A0AAD4GXM5</accession>